<evidence type="ECO:0000256" key="1">
    <source>
        <dbReference type="ARBA" id="ARBA00022448"/>
    </source>
</evidence>
<keyword evidence="3 6" id="KW-0479">Metal-binding</keyword>
<feature type="binding site" description="axial binding residue" evidence="6">
    <location>
        <position position="53"/>
    </location>
    <ligand>
        <name>heme c</name>
        <dbReference type="ChEBI" id="CHEBI:61717"/>
        <label>1</label>
    </ligand>
    <ligandPart>
        <name>Fe</name>
        <dbReference type="ChEBI" id="CHEBI:18248"/>
    </ligandPart>
</feature>
<feature type="region of interest" description="Disordered" evidence="7">
    <location>
        <begin position="133"/>
        <end position="153"/>
    </location>
</feature>
<feature type="binding site" description="axial binding residue" evidence="6">
    <location>
        <position position="90"/>
    </location>
    <ligand>
        <name>heme c</name>
        <dbReference type="ChEBI" id="CHEBI:61717"/>
        <label>1</label>
    </ligand>
    <ligandPart>
        <name>Fe</name>
        <dbReference type="ChEBI" id="CHEBI:18248"/>
    </ligandPart>
</feature>
<dbReference type="EMBL" id="FWEV01000106">
    <property type="protein sequence ID" value="SLM29747.1"/>
    <property type="molecule type" value="Genomic_DNA"/>
</dbReference>
<feature type="binding site" description="axial binding residue" evidence="6">
    <location>
        <position position="150"/>
    </location>
    <ligand>
        <name>heme c</name>
        <dbReference type="ChEBI" id="CHEBI:61717"/>
        <label>1</label>
    </ligand>
    <ligandPart>
        <name>Fe</name>
        <dbReference type="ChEBI" id="CHEBI:18248"/>
    </ligandPart>
</feature>
<keyword evidence="8" id="KW-0732">Signal</keyword>
<evidence type="ECO:0000259" key="9">
    <source>
        <dbReference type="Pfam" id="PF02085"/>
    </source>
</evidence>
<evidence type="ECO:0000256" key="8">
    <source>
        <dbReference type="SAM" id="SignalP"/>
    </source>
</evidence>
<keyword evidence="1" id="KW-0813">Transport</keyword>
<keyword evidence="4" id="KW-0249">Electron transport</keyword>
<feature type="binding site" description="axial binding residue" evidence="6">
    <location>
        <position position="69"/>
    </location>
    <ligand>
        <name>heme c</name>
        <dbReference type="ChEBI" id="CHEBI:61717"/>
        <label>2</label>
    </ligand>
    <ligandPart>
        <name>Fe</name>
        <dbReference type="ChEBI" id="CHEBI:18248"/>
    </ligandPart>
</feature>
<dbReference type="Proteomes" id="UP000191931">
    <property type="component" value="Unassembled WGS sequence"/>
</dbReference>
<dbReference type="InterPro" id="IPR002322">
    <property type="entry name" value="Cyt_c_III"/>
</dbReference>
<comment type="cofactor">
    <cofactor evidence="6">
        <name>heme c</name>
        <dbReference type="ChEBI" id="CHEBI:61717"/>
    </cofactor>
    <text evidence="6">Binds 4 heme c groups covalently per monomer.</text>
</comment>
<dbReference type="Gene3D" id="3.90.10.10">
    <property type="entry name" value="Cytochrome C3"/>
    <property type="match status" value="1"/>
</dbReference>
<feature type="binding site" description="axial binding residue" evidence="6">
    <location>
        <position position="124"/>
    </location>
    <ligand>
        <name>heme c</name>
        <dbReference type="ChEBI" id="CHEBI:61717"/>
        <label>1</label>
    </ligand>
    <ligandPart>
        <name>Fe</name>
        <dbReference type="ChEBI" id="CHEBI:18248"/>
    </ligandPart>
</feature>
<dbReference type="PRINTS" id="PR00609">
    <property type="entry name" value="CYTOCHROMEC3"/>
</dbReference>
<feature type="domain" description="Class III cytochrome C" evidence="9">
    <location>
        <begin position="38"/>
        <end position="150"/>
    </location>
</feature>
<feature type="binding site" description="axial binding residue" evidence="6">
    <location>
        <position position="91"/>
    </location>
    <ligand>
        <name>heme c</name>
        <dbReference type="ChEBI" id="CHEBI:61717"/>
        <label>1</label>
    </ligand>
    <ligandPart>
        <name>Fe</name>
        <dbReference type="ChEBI" id="CHEBI:18248"/>
    </ligandPart>
</feature>
<evidence type="ECO:0000256" key="3">
    <source>
        <dbReference type="ARBA" id="ARBA00022723"/>
    </source>
</evidence>
<sequence>MMSKKLVCFMFSLVFAVVFAATGIYAGTEVADVFKMETKEYATRTKGLVEFTHKKHVEDYGIKCGDCHHDDKGKALDLKAGDNVQRCVECHKETEKAPKGEKLKKNEKIAKYHKEALHANCIDCHKDFNKEKGYKGKDPKAAPQSCASCHPKK</sequence>
<feature type="binding site" description="axial binding residue" evidence="6">
    <location>
        <position position="146"/>
    </location>
    <ligand>
        <name>heme c</name>
        <dbReference type="ChEBI" id="CHEBI:61717"/>
        <label>1</label>
    </ligand>
    <ligandPart>
        <name>Fe</name>
        <dbReference type="ChEBI" id="CHEBI:18248"/>
    </ligandPart>
</feature>
<dbReference type="STRING" id="1246637.MTBBW1_1940074"/>
<feature type="chain" id="PRO_5012754582" evidence="8">
    <location>
        <begin position="21"/>
        <end position="153"/>
    </location>
</feature>
<dbReference type="Pfam" id="PF02085">
    <property type="entry name" value="Cytochrom_CIII"/>
    <property type="match status" value="1"/>
</dbReference>
<name>A0A1W1HB86_9BACT</name>
<evidence type="ECO:0000313" key="11">
    <source>
        <dbReference type="Proteomes" id="UP000191931"/>
    </source>
</evidence>
<keyword evidence="2 6" id="KW-0349">Heme</keyword>
<feature type="binding site" description="covalent" evidence="6">
    <location>
        <position position="67"/>
    </location>
    <ligand>
        <name>heme c</name>
        <dbReference type="ChEBI" id="CHEBI:61717"/>
        <label>1</label>
    </ligand>
</feature>
<feature type="binding site" description="axial binding residue" evidence="6">
    <location>
        <position position="121"/>
    </location>
    <ligand>
        <name>heme c</name>
        <dbReference type="ChEBI" id="CHEBI:61717"/>
        <label>1</label>
    </ligand>
    <ligandPart>
        <name>Fe</name>
        <dbReference type="ChEBI" id="CHEBI:18248"/>
    </ligandPart>
</feature>
<feature type="binding site" description="axial binding residue" evidence="6">
    <location>
        <position position="56"/>
    </location>
    <ligand>
        <name>heme c</name>
        <dbReference type="ChEBI" id="CHEBI:61717"/>
        <label>1</label>
    </ligand>
    <ligandPart>
        <name>Fe</name>
        <dbReference type="ChEBI" id="CHEBI:18248"/>
    </ligandPart>
</feature>
<dbReference type="SUPFAM" id="SSF48695">
    <property type="entry name" value="Multiheme cytochromes"/>
    <property type="match status" value="1"/>
</dbReference>
<dbReference type="CDD" id="cd08168">
    <property type="entry name" value="Cytochrom_C3"/>
    <property type="match status" value="1"/>
</dbReference>
<feature type="signal peptide" evidence="8">
    <location>
        <begin position="1"/>
        <end position="20"/>
    </location>
</feature>
<evidence type="ECO:0000256" key="5">
    <source>
        <dbReference type="ARBA" id="ARBA00023004"/>
    </source>
</evidence>
<accession>A0A1W1HB86</accession>
<reference evidence="10 11" key="1">
    <citation type="submission" date="2017-03" db="EMBL/GenBank/DDBJ databases">
        <authorList>
            <person name="Afonso C.L."/>
            <person name="Miller P.J."/>
            <person name="Scott M.A."/>
            <person name="Spackman E."/>
            <person name="Goraichik I."/>
            <person name="Dimitrov K.M."/>
            <person name="Suarez D.L."/>
            <person name="Swayne D.E."/>
        </authorList>
    </citation>
    <scope>NUCLEOTIDE SEQUENCE [LARGE SCALE GENOMIC DNA]</scope>
    <source>
        <strain evidence="10">PRJEB14757</strain>
    </source>
</reference>
<dbReference type="InterPro" id="IPR020942">
    <property type="entry name" value="Cyt_c_III_dom"/>
</dbReference>
<dbReference type="GO" id="GO:0020037">
    <property type="term" value="F:heme binding"/>
    <property type="evidence" value="ECO:0007669"/>
    <property type="project" value="InterPro"/>
</dbReference>
<dbReference type="InterPro" id="IPR036280">
    <property type="entry name" value="Multihaem_cyt_sf"/>
</dbReference>
<feature type="binding site" description="covalent" evidence="6">
    <location>
        <position position="64"/>
    </location>
    <ligand>
        <name>heme c</name>
        <dbReference type="ChEBI" id="CHEBI:61717"/>
        <label>1</label>
    </ligand>
</feature>
<dbReference type="RefSeq" id="WP_245809506.1">
    <property type="nucleotide sequence ID" value="NZ_LT828555.1"/>
</dbReference>
<keyword evidence="11" id="KW-1185">Reference proteome</keyword>
<organism evidence="10 11">
    <name type="scientific">Desulfamplus magnetovallimortis</name>
    <dbReference type="NCBI Taxonomy" id="1246637"/>
    <lineage>
        <taxon>Bacteria</taxon>
        <taxon>Pseudomonadati</taxon>
        <taxon>Thermodesulfobacteriota</taxon>
        <taxon>Desulfobacteria</taxon>
        <taxon>Desulfobacterales</taxon>
        <taxon>Desulfobacteraceae</taxon>
        <taxon>Desulfamplus</taxon>
    </lineage>
</organism>
<dbReference type="AlphaFoldDB" id="A0A1W1HB86"/>
<evidence type="ECO:0000256" key="2">
    <source>
        <dbReference type="ARBA" id="ARBA00022617"/>
    </source>
</evidence>
<keyword evidence="5 6" id="KW-0408">Iron</keyword>
<evidence type="ECO:0000256" key="4">
    <source>
        <dbReference type="ARBA" id="ARBA00022982"/>
    </source>
</evidence>
<evidence type="ECO:0000313" key="10">
    <source>
        <dbReference type="EMBL" id="SLM29747.1"/>
    </source>
</evidence>
<proteinExistence type="predicted"/>
<evidence type="ECO:0000256" key="7">
    <source>
        <dbReference type="SAM" id="MobiDB-lite"/>
    </source>
</evidence>
<evidence type="ECO:0000256" key="6">
    <source>
        <dbReference type="PIRSR" id="PIRSR602322-1"/>
    </source>
</evidence>
<dbReference type="GO" id="GO:0046872">
    <property type="term" value="F:metal ion binding"/>
    <property type="evidence" value="ECO:0007669"/>
    <property type="project" value="UniProtKB-KW"/>
</dbReference>
<protein>
    <submittedName>
        <fullName evidence="10">Cytochrome c, class III family protein</fullName>
    </submittedName>
</protein>
<feature type="binding site" description="axial binding residue" evidence="6">
    <location>
        <position position="68"/>
    </location>
    <ligand>
        <name>heme c</name>
        <dbReference type="ChEBI" id="CHEBI:61717"/>
        <label>1</label>
    </ligand>
    <ligandPart>
        <name>Fe</name>
        <dbReference type="ChEBI" id="CHEBI:18248"/>
    </ligandPart>
</feature>
<feature type="binding site" description="axial binding residue" evidence="6">
    <location>
        <position position="149"/>
    </location>
    <ligand>
        <name>heme c</name>
        <dbReference type="ChEBI" id="CHEBI:61717"/>
        <label>1</label>
    </ligand>
    <ligandPart>
        <name>Fe</name>
        <dbReference type="ChEBI" id="CHEBI:18248"/>
    </ligandPart>
</feature>
<dbReference type="GO" id="GO:0009055">
    <property type="term" value="F:electron transfer activity"/>
    <property type="evidence" value="ECO:0007669"/>
    <property type="project" value="InterPro"/>
</dbReference>
<feature type="binding site" description="axial binding residue" evidence="6">
    <location>
        <position position="125"/>
    </location>
    <ligand>
        <name>heme c</name>
        <dbReference type="ChEBI" id="CHEBI:61717"/>
        <label>1</label>
    </ligand>
    <ligandPart>
        <name>Fe</name>
        <dbReference type="ChEBI" id="CHEBI:18248"/>
    </ligandPart>
</feature>
<gene>
    <name evidence="10" type="ORF">MTBBW1_1940074</name>
</gene>